<name>A0A5B7JK12_PORTR</name>
<evidence type="ECO:0000313" key="3">
    <source>
        <dbReference type="Proteomes" id="UP000324222"/>
    </source>
</evidence>
<evidence type="ECO:0000313" key="2">
    <source>
        <dbReference type="EMBL" id="MPC96552.1"/>
    </source>
</evidence>
<reference evidence="2 3" key="1">
    <citation type="submission" date="2019-05" db="EMBL/GenBank/DDBJ databases">
        <title>Another draft genome of Portunus trituberculatus and its Hox gene families provides insights of decapod evolution.</title>
        <authorList>
            <person name="Jeong J.-H."/>
            <person name="Song I."/>
            <person name="Kim S."/>
            <person name="Choi T."/>
            <person name="Kim D."/>
            <person name="Ryu S."/>
            <person name="Kim W."/>
        </authorList>
    </citation>
    <scope>NUCLEOTIDE SEQUENCE [LARGE SCALE GENOMIC DNA]</scope>
    <source>
        <tissue evidence="2">Muscle</tissue>
    </source>
</reference>
<comment type="caution">
    <text evidence="2">The sequence shown here is derived from an EMBL/GenBank/DDBJ whole genome shotgun (WGS) entry which is preliminary data.</text>
</comment>
<dbReference type="Proteomes" id="UP000324222">
    <property type="component" value="Unassembled WGS sequence"/>
</dbReference>
<organism evidence="2 3">
    <name type="scientific">Portunus trituberculatus</name>
    <name type="common">Swimming crab</name>
    <name type="synonym">Neptunus trituberculatus</name>
    <dbReference type="NCBI Taxonomy" id="210409"/>
    <lineage>
        <taxon>Eukaryota</taxon>
        <taxon>Metazoa</taxon>
        <taxon>Ecdysozoa</taxon>
        <taxon>Arthropoda</taxon>
        <taxon>Crustacea</taxon>
        <taxon>Multicrustacea</taxon>
        <taxon>Malacostraca</taxon>
        <taxon>Eumalacostraca</taxon>
        <taxon>Eucarida</taxon>
        <taxon>Decapoda</taxon>
        <taxon>Pleocyemata</taxon>
        <taxon>Brachyura</taxon>
        <taxon>Eubrachyura</taxon>
        <taxon>Portunoidea</taxon>
        <taxon>Portunidae</taxon>
        <taxon>Portuninae</taxon>
        <taxon>Portunus</taxon>
    </lineage>
</organism>
<feature type="region of interest" description="Disordered" evidence="1">
    <location>
        <begin position="52"/>
        <end position="74"/>
    </location>
</feature>
<keyword evidence="3" id="KW-1185">Reference proteome</keyword>
<gene>
    <name evidence="2" type="ORF">E2C01_091816</name>
</gene>
<proteinExistence type="predicted"/>
<protein>
    <submittedName>
        <fullName evidence="2">Uncharacterized protein</fullName>
    </submittedName>
</protein>
<dbReference type="EMBL" id="VSRR010106426">
    <property type="protein sequence ID" value="MPC96552.1"/>
    <property type="molecule type" value="Genomic_DNA"/>
</dbReference>
<evidence type="ECO:0000256" key="1">
    <source>
        <dbReference type="SAM" id="MobiDB-lite"/>
    </source>
</evidence>
<accession>A0A5B7JK12</accession>
<sequence>MEDALSFMKRSWAEVMGSVRPASLSLPLAQDPDVAMSVILEPLAHLRPVGEGQTAYGDTEPQVHPAAQPKGGGVQEMAPCHPSLLSMKPKGVGGGSADGNLLGCASSPLFGCTTTFSMATFALPQCVALTHLSVFLPPLIPPCRWMGIGNRSVGKRRTHHLPLKKRDLWITTHSQVLNQIRVHPCRKGSTFINASPITSVVSPGQILGK</sequence>
<dbReference type="AlphaFoldDB" id="A0A5B7JK12"/>